<dbReference type="AlphaFoldDB" id="A0A264VRN0"/>
<dbReference type="EMBL" id="CP076405">
    <property type="protein sequence ID" value="QWQ21409.1"/>
    <property type="molecule type" value="Genomic_DNA"/>
</dbReference>
<organism evidence="3 5">
    <name type="scientific">Providencia rettgeri</name>
    <dbReference type="NCBI Taxonomy" id="587"/>
    <lineage>
        <taxon>Bacteria</taxon>
        <taxon>Pseudomonadati</taxon>
        <taxon>Pseudomonadota</taxon>
        <taxon>Gammaproteobacteria</taxon>
        <taxon>Enterobacterales</taxon>
        <taxon>Morganellaceae</taxon>
        <taxon>Providencia</taxon>
    </lineage>
</organism>
<evidence type="ECO:0000313" key="5">
    <source>
        <dbReference type="Proteomes" id="UP000216001"/>
    </source>
</evidence>
<dbReference type="EMBL" id="NOWC01000016">
    <property type="protein sequence ID" value="OZS73984.1"/>
    <property type="molecule type" value="Genomic_DNA"/>
</dbReference>
<dbReference type="Proteomes" id="UP000682358">
    <property type="component" value="Chromosome"/>
</dbReference>
<gene>
    <name evidence="3" type="ORF">CHI95_13965</name>
    <name evidence="2" type="ORF">GHA_01573</name>
    <name evidence="4" type="ORF">KOF27_03370</name>
</gene>
<evidence type="ECO:0000313" key="4">
    <source>
        <dbReference type="EMBL" id="QWQ21409.1"/>
    </source>
</evidence>
<reference evidence="4" key="3">
    <citation type="submission" date="2021-06" db="EMBL/GenBank/DDBJ databases">
        <title>Emergence of genetically related NDM-1-producing Providencia rettgeri strains in Argentina.</title>
        <authorList>
            <person name="Pasteran F."/>
            <person name="Meo A."/>
            <person name="Gomez S."/>
            <person name="Derdoy L."/>
            <person name="Albronoz E."/>
            <person name="Faccone D."/>
            <person name="Guerriero L."/>
            <person name="Archuby D."/>
            <person name="Tarzia A."/>
            <person name="Lopez M."/>
            <person name="Corso A."/>
        </authorList>
    </citation>
    <scope>NUCLEOTIDE SEQUENCE</scope>
    <source>
        <strain evidence="4">PreM15628</strain>
    </source>
</reference>
<keyword evidence="1" id="KW-0732">Signal</keyword>
<feature type="signal peptide" evidence="1">
    <location>
        <begin position="1"/>
        <end position="23"/>
    </location>
</feature>
<sequence length="99" mass="11055">MKGLSLLTSVVAIIISSCSFTYASNNSSGGTITFTGYIYEPQCSVKVEHKERVNITCYRKGKDVSITGSLKNGQKVESEYVKVEYDKHTKLPMLNVFYE</sequence>
<reference evidence="2" key="2">
    <citation type="submission" date="2020-05" db="EMBL/GenBank/DDBJ databases">
        <authorList>
            <person name="Delgado-Blas J."/>
        </authorList>
    </citation>
    <scope>NUCLEOTIDE SEQUENCE</scope>
    <source>
        <strain evidence="2">BB1453</strain>
    </source>
</reference>
<name>A0A264VRN0_PRORE</name>
<dbReference type="RefSeq" id="WP_094961944.1">
    <property type="nucleotide sequence ID" value="NZ_ABDWLN020000007.1"/>
</dbReference>
<proteinExistence type="predicted"/>
<dbReference type="Proteomes" id="UP000216001">
    <property type="component" value="Unassembled WGS sequence"/>
</dbReference>
<accession>A0A264VRN0</accession>
<evidence type="ECO:0000313" key="3">
    <source>
        <dbReference type="EMBL" id="OZS73984.1"/>
    </source>
</evidence>
<evidence type="ECO:0000313" key="2">
    <source>
        <dbReference type="EMBL" id="CAB5685918.1"/>
    </source>
</evidence>
<dbReference type="PROSITE" id="PS51257">
    <property type="entry name" value="PROKAR_LIPOPROTEIN"/>
    <property type="match status" value="1"/>
</dbReference>
<reference evidence="3 5" key="1">
    <citation type="submission" date="2017-07" db="EMBL/GenBank/DDBJ databases">
        <title>blaIMP-27 on transferable plasmids in Proteus mirabilis and Providencia rettgeri.</title>
        <authorList>
            <person name="Potter R."/>
        </authorList>
    </citation>
    <scope>NUCLEOTIDE SEQUENCE [LARGE SCALE GENOMIC DNA]</scope>
    <source>
        <strain evidence="3 5">PR1</strain>
    </source>
</reference>
<feature type="chain" id="PRO_5041866281" evidence="1">
    <location>
        <begin position="24"/>
        <end position="99"/>
    </location>
</feature>
<protein>
    <submittedName>
        <fullName evidence="4">Type 1 fimbrial protein</fullName>
    </submittedName>
</protein>
<dbReference type="GeneID" id="92273465"/>
<evidence type="ECO:0000256" key="1">
    <source>
        <dbReference type="SAM" id="SignalP"/>
    </source>
</evidence>
<dbReference type="EMBL" id="CAHPSF010000003">
    <property type="protein sequence ID" value="CAB5685918.1"/>
    <property type="molecule type" value="Genomic_DNA"/>
</dbReference>
<dbReference type="Proteomes" id="UP000834611">
    <property type="component" value="Unassembled WGS sequence"/>
</dbReference>